<organism evidence="8 9">
    <name type="scientific">Frankia nepalensis</name>
    <dbReference type="NCBI Taxonomy" id="1836974"/>
    <lineage>
        <taxon>Bacteria</taxon>
        <taxon>Bacillati</taxon>
        <taxon>Actinomycetota</taxon>
        <taxon>Actinomycetes</taxon>
        <taxon>Frankiales</taxon>
        <taxon>Frankiaceae</taxon>
        <taxon>Frankia</taxon>
    </lineage>
</organism>
<dbReference type="PANTHER" id="PTHR35807:SF1">
    <property type="entry name" value="TRANSCRIPTIONAL REGULATOR REDD"/>
    <property type="match status" value="1"/>
</dbReference>
<dbReference type="GO" id="GO:0006355">
    <property type="term" value="P:regulation of DNA-templated transcription"/>
    <property type="evidence" value="ECO:0007669"/>
    <property type="project" value="InterPro"/>
</dbReference>
<proteinExistence type="inferred from homology"/>
<dbReference type="PANTHER" id="PTHR35807">
    <property type="entry name" value="TRANSCRIPTIONAL REGULATOR REDD-RELATED"/>
    <property type="match status" value="1"/>
</dbReference>
<dbReference type="InterPro" id="IPR027417">
    <property type="entry name" value="P-loop_NTPase"/>
</dbReference>
<evidence type="ECO:0000256" key="3">
    <source>
        <dbReference type="ARBA" id="ARBA00023125"/>
    </source>
</evidence>
<sequence>MSVVVRLLGHVDVTVDGSPRPVPGLRRKAVLARLALRLGEVVSADQLIDAVWDGKPPTTAVNSLQSHVSALRRLLGVPDAIRAQAPGYVLGAVTTDLRLSEGLVARGRDAASPADRLAALEQALDLWRGQPLVDVARLSWFSDEAPRLERARRSAERAAVECRLVLGQHAALVPELTRLCELHPFDEEQHGHLMLALYRCGRQAEALAVFHRLRARLGDELGIDPGGPARDLQAAILRQDPGLAHAPSPERSGAPAGAGTPPTGRARATRLVERAEEIALLDRALAEVQVSRAGRILIFEGSGGAGKTSLLDHARRRAAERGLAVMSARGSDLETDHDWGCVRQLFPGQAGVELDAAAGPLSDREAPGGYRTIASLYERTRDLAVRSPLVITFDDLHWADTPSARFLAFLAARLDASPTVLVVGLRPGHERVGRFLASIAGLPYATSRVLRPLGRDGCAQLLTDTLDAVPDEEVVDRCQALTRGNPFLMRELASRLSAVAGDVERALSDCGPGLRRFVSRQFRCLPPESAELARVLAVLGDGAGCDWLAKAARMTPREALDALDPLVSGQLVVAEGAPVRFSFEHPMIRDSVYDSIPSRQRAELHLRAAQVALGGHHSMTAATHLLRVPPGFGDLDPLTVLSEAADLSLSRGLARTAVSFLRRILEEDLADRRAEMMARLGAAEALVDGRATVEPRSHTRFRAQGPDRSGRTFDGQASALRATGVTQGRRTGPPGPHPTVVRGSPRTAGGSPRATSPQWRTGSATAPVSRRPGRTSVPHQDRLSGA</sequence>
<dbReference type="GO" id="GO:0000160">
    <property type="term" value="P:phosphorelay signal transduction system"/>
    <property type="evidence" value="ECO:0007669"/>
    <property type="project" value="InterPro"/>
</dbReference>
<keyword evidence="4" id="KW-0804">Transcription</keyword>
<feature type="region of interest" description="Disordered" evidence="6">
    <location>
        <begin position="242"/>
        <end position="265"/>
    </location>
</feature>
<name>A0A937UR87_9ACTN</name>
<dbReference type="SUPFAM" id="SSF52540">
    <property type="entry name" value="P-loop containing nucleoside triphosphate hydrolases"/>
    <property type="match status" value="1"/>
</dbReference>
<dbReference type="EMBL" id="JAEACQ010000201">
    <property type="protein sequence ID" value="MBL7628995.1"/>
    <property type="molecule type" value="Genomic_DNA"/>
</dbReference>
<dbReference type="SUPFAM" id="SSF46894">
    <property type="entry name" value="C-terminal effector domain of the bipartite response regulators"/>
    <property type="match status" value="1"/>
</dbReference>
<dbReference type="CDD" id="cd15831">
    <property type="entry name" value="BTAD"/>
    <property type="match status" value="1"/>
</dbReference>
<dbReference type="AlphaFoldDB" id="A0A937UR87"/>
<comment type="similarity">
    <text evidence="1">Belongs to the AfsR/DnrI/RedD regulatory family.</text>
</comment>
<dbReference type="InterPro" id="IPR016032">
    <property type="entry name" value="Sig_transdc_resp-reg_C-effctor"/>
</dbReference>
<dbReference type="InterPro" id="IPR036388">
    <property type="entry name" value="WH-like_DNA-bd_sf"/>
</dbReference>
<keyword evidence="2" id="KW-0805">Transcription regulation</keyword>
<accession>A0A937UR87</accession>
<dbReference type="Proteomes" id="UP000604475">
    <property type="component" value="Unassembled WGS sequence"/>
</dbReference>
<comment type="caution">
    <text evidence="8">The sequence shown here is derived from an EMBL/GenBank/DDBJ whole genome shotgun (WGS) entry which is preliminary data.</text>
</comment>
<evidence type="ECO:0000256" key="6">
    <source>
        <dbReference type="SAM" id="MobiDB-lite"/>
    </source>
</evidence>
<feature type="compositionally biased region" description="Polar residues" evidence="6">
    <location>
        <begin position="753"/>
        <end position="766"/>
    </location>
</feature>
<dbReference type="GO" id="GO:0003677">
    <property type="term" value="F:DNA binding"/>
    <property type="evidence" value="ECO:0007669"/>
    <property type="project" value="UniProtKB-UniRule"/>
</dbReference>
<keyword evidence="3 5" id="KW-0238">DNA-binding</keyword>
<evidence type="ECO:0000313" key="8">
    <source>
        <dbReference type="EMBL" id="MBL7628995.1"/>
    </source>
</evidence>
<keyword evidence="9" id="KW-1185">Reference proteome</keyword>
<evidence type="ECO:0000256" key="5">
    <source>
        <dbReference type="PROSITE-ProRule" id="PRU01091"/>
    </source>
</evidence>
<dbReference type="SMART" id="SM00862">
    <property type="entry name" value="Trans_reg_C"/>
    <property type="match status" value="1"/>
</dbReference>
<feature type="DNA-binding region" description="OmpR/PhoB-type" evidence="5">
    <location>
        <begin position="1"/>
        <end position="92"/>
    </location>
</feature>
<protein>
    <submittedName>
        <fullName evidence="8">AAA family ATPase</fullName>
    </submittedName>
</protein>
<evidence type="ECO:0000256" key="1">
    <source>
        <dbReference type="ARBA" id="ARBA00005820"/>
    </source>
</evidence>
<reference evidence="8" key="1">
    <citation type="submission" date="2020-12" db="EMBL/GenBank/DDBJ databases">
        <title>Genomic characterization of non-nitrogen-fixing Frankia strains.</title>
        <authorList>
            <person name="Carlos-Shanley C."/>
            <person name="Guerra T."/>
            <person name="Hahn D."/>
        </authorList>
    </citation>
    <scope>NUCLEOTIDE SEQUENCE</scope>
    <source>
        <strain evidence="8">CN6</strain>
    </source>
</reference>
<dbReference type="InterPro" id="IPR001867">
    <property type="entry name" value="OmpR/PhoB-type_DNA-bd"/>
</dbReference>
<dbReference type="Pfam" id="PF03704">
    <property type="entry name" value="BTAD"/>
    <property type="match status" value="1"/>
</dbReference>
<dbReference type="SUPFAM" id="SSF48452">
    <property type="entry name" value="TPR-like"/>
    <property type="match status" value="1"/>
</dbReference>
<dbReference type="PROSITE" id="PS51755">
    <property type="entry name" value="OMPR_PHOB"/>
    <property type="match status" value="1"/>
</dbReference>
<dbReference type="SMART" id="SM01043">
    <property type="entry name" value="BTAD"/>
    <property type="match status" value="1"/>
</dbReference>
<dbReference type="Gene3D" id="1.25.40.10">
    <property type="entry name" value="Tetratricopeptide repeat domain"/>
    <property type="match status" value="1"/>
</dbReference>
<gene>
    <name evidence="8" type="ORF">I7412_17890</name>
</gene>
<evidence type="ECO:0000313" key="9">
    <source>
        <dbReference type="Proteomes" id="UP000604475"/>
    </source>
</evidence>
<dbReference type="Pfam" id="PF00486">
    <property type="entry name" value="Trans_reg_C"/>
    <property type="match status" value="1"/>
</dbReference>
<feature type="region of interest" description="Disordered" evidence="6">
    <location>
        <begin position="691"/>
        <end position="786"/>
    </location>
</feature>
<dbReference type="Gene3D" id="1.10.10.10">
    <property type="entry name" value="Winged helix-like DNA-binding domain superfamily/Winged helix DNA-binding domain"/>
    <property type="match status" value="1"/>
</dbReference>
<feature type="compositionally biased region" description="Low complexity" evidence="6">
    <location>
        <begin position="723"/>
        <end position="743"/>
    </location>
</feature>
<dbReference type="RefSeq" id="WP_203005205.1">
    <property type="nucleotide sequence ID" value="NZ_JADWYU010000193.1"/>
</dbReference>
<dbReference type="InterPro" id="IPR011990">
    <property type="entry name" value="TPR-like_helical_dom_sf"/>
</dbReference>
<dbReference type="Pfam" id="PF13191">
    <property type="entry name" value="AAA_16"/>
    <property type="match status" value="1"/>
</dbReference>
<dbReference type="InterPro" id="IPR051677">
    <property type="entry name" value="AfsR-DnrI-RedD_regulator"/>
</dbReference>
<dbReference type="InterPro" id="IPR041664">
    <property type="entry name" value="AAA_16"/>
</dbReference>
<dbReference type="InterPro" id="IPR005158">
    <property type="entry name" value="BTAD"/>
</dbReference>
<evidence type="ECO:0000259" key="7">
    <source>
        <dbReference type="PROSITE" id="PS51755"/>
    </source>
</evidence>
<feature type="domain" description="OmpR/PhoB-type" evidence="7">
    <location>
        <begin position="1"/>
        <end position="92"/>
    </location>
</feature>
<feature type="compositionally biased region" description="Low complexity" evidence="6">
    <location>
        <begin position="253"/>
        <end position="265"/>
    </location>
</feature>
<evidence type="ECO:0000256" key="2">
    <source>
        <dbReference type="ARBA" id="ARBA00023015"/>
    </source>
</evidence>
<evidence type="ECO:0000256" key="4">
    <source>
        <dbReference type="ARBA" id="ARBA00023163"/>
    </source>
</evidence>